<dbReference type="Pfam" id="PF00072">
    <property type="entry name" value="Response_reg"/>
    <property type="match status" value="1"/>
</dbReference>
<dbReference type="InterPro" id="IPR039420">
    <property type="entry name" value="WalR-like"/>
</dbReference>
<keyword evidence="11" id="KW-1185">Reference proteome</keyword>
<gene>
    <name evidence="10" type="ORF">SAMN04488082_102253</name>
</gene>
<dbReference type="CDD" id="cd00156">
    <property type="entry name" value="REC"/>
    <property type="match status" value="1"/>
</dbReference>
<proteinExistence type="predicted"/>
<dbReference type="PROSITE" id="PS50110">
    <property type="entry name" value="RESPONSE_REGULATORY"/>
    <property type="match status" value="1"/>
</dbReference>
<dbReference type="Gene3D" id="3.40.50.2300">
    <property type="match status" value="1"/>
</dbReference>
<evidence type="ECO:0000256" key="7">
    <source>
        <dbReference type="PROSITE-ProRule" id="PRU00703"/>
    </source>
</evidence>
<dbReference type="PANTHER" id="PTHR48111">
    <property type="entry name" value="REGULATOR OF RPOS"/>
    <property type="match status" value="1"/>
</dbReference>
<dbReference type="GO" id="GO:0000976">
    <property type="term" value="F:transcription cis-regulatory region binding"/>
    <property type="evidence" value="ECO:0007669"/>
    <property type="project" value="TreeGrafter"/>
</dbReference>
<dbReference type="AlphaFoldDB" id="A0A1I3Q8H9"/>
<dbReference type="Gene3D" id="3.10.580.10">
    <property type="entry name" value="CBS-domain"/>
    <property type="match status" value="1"/>
</dbReference>
<dbReference type="GO" id="GO:0032993">
    <property type="term" value="C:protein-DNA complex"/>
    <property type="evidence" value="ECO:0007669"/>
    <property type="project" value="TreeGrafter"/>
</dbReference>
<feature type="domain" description="CBS" evidence="9">
    <location>
        <begin position="243"/>
        <end position="300"/>
    </location>
</feature>
<reference evidence="11" key="1">
    <citation type="submission" date="2016-10" db="EMBL/GenBank/DDBJ databases">
        <authorList>
            <person name="Varghese N."/>
            <person name="Submissions S."/>
        </authorList>
    </citation>
    <scope>NUCLEOTIDE SEQUENCE [LARGE SCALE GENOMIC DNA]</scope>
    <source>
        <strain evidence="11">DSM 5918</strain>
    </source>
</reference>
<evidence type="ECO:0000256" key="4">
    <source>
        <dbReference type="ARBA" id="ARBA00023125"/>
    </source>
</evidence>
<keyword evidence="1 6" id="KW-0597">Phosphoprotein</keyword>
<dbReference type="Proteomes" id="UP000198635">
    <property type="component" value="Unassembled WGS sequence"/>
</dbReference>
<accession>A0A1I3Q8H9</accession>
<dbReference type="SMART" id="SM00448">
    <property type="entry name" value="REC"/>
    <property type="match status" value="1"/>
</dbReference>
<dbReference type="PROSITE" id="PS51371">
    <property type="entry name" value="CBS"/>
    <property type="match status" value="1"/>
</dbReference>
<evidence type="ECO:0000259" key="8">
    <source>
        <dbReference type="PROSITE" id="PS50110"/>
    </source>
</evidence>
<dbReference type="STRING" id="52560.SAMN04488082_102253"/>
<dbReference type="SUPFAM" id="SSF52172">
    <property type="entry name" value="CheY-like"/>
    <property type="match status" value="1"/>
</dbReference>
<keyword evidence="5" id="KW-0804">Transcription</keyword>
<organism evidence="10 11">
    <name type="scientific">Desulfomicrobium apsheronum</name>
    <dbReference type="NCBI Taxonomy" id="52560"/>
    <lineage>
        <taxon>Bacteria</taxon>
        <taxon>Pseudomonadati</taxon>
        <taxon>Thermodesulfobacteriota</taxon>
        <taxon>Desulfovibrionia</taxon>
        <taxon>Desulfovibrionales</taxon>
        <taxon>Desulfomicrobiaceae</taxon>
        <taxon>Desulfomicrobium</taxon>
    </lineage>
</organism>
<dbReference type="SUPFAM" id="SSF54631">
    <property type="entry name" value="CBS-domain pair"/>
    <property type="match status" value="1"/>
</dbReference>
<evidence type="ECO:0000256" key="2">
    <source>
        <dbReference type="ARBA" id="ARBA00023012"/>
    </source>
</evidence>
<evidence type="ECO:0000313" key="10">
    <source>
        <dbReference type="EMBL" id="SFJ30198.1"/>
    </source>
</evidence>
<dbReference type="Pfam" id="PF00571">
    <property type="entry name" value="CBS"/>
    <property type="match status" value="1"/>
</dbReference>
<dbReference type="GO" id="GO:0006355">
    <property type="term" value="P:regulation of DNA-templated transcription"/>
    <property type="evidence" value="ECO:0007669"/>
    <property type="project" value="TreeGrafter"/>
</dbReference>
<name>A0A1I3Q8H9_9BACT</name>
<evidence type="ECO:0000259" key="9">
    <source>
        <dbReference type="PROSITE" id="PS51371"/>
    </source>
</evidence>
<keyword evidence="7" id="KW-0129">CBS domain</keyword>
<dbReference type="InterPro" id="IPR000644">
    <property type="entry name" value="CBS_dom"/>
</dbReference>
<dbReference type="CDD" id="cd02205">
    <property type="entry name" value="CBS_pair_SF"/>
    <property type="match status" value="1"/>
</dbReference>
<dbReference type="GO" id="GO:0000156">
    <property type="term" value="F:phosphorelay response regulator activity"/>
    <property type="evidence" value="ECO:0007669"/>
    <property type="project" value="TreeGrafter"/>
</dbReference>
<evidence type="ECO:0000313" key="11">
    <source>
        <dbReference type="Proteomes" id="UP000198635"/>
    </source>
</evidence>
<feature type="domain" description="Response regulatory" evidence="8">
    <location>
        <begin position="5"/>
        <end position="119"/>
    </location>
</feature>
<dbReference type="OrthoDB" id="9800029at2"/>
<evidence type="ECO:0000256" key="6">
    <source>
        <dbReference type="PROSITE-ProRule" id="PRU00169"/>
    </source>
</evidence>
<evidence type="ECO:0000256" key="5">
    <source>
        <dbReference type="ARBA" id="ARBA00023163"/>
    </source>
</evidence>
<keyword evidence="2" id="KW-0902">Two-component regulatory system</keyword>
<dbReference type="RefSeq" id="WP_092372718.1">
    <property type="nucleotide sequence ID" value="NZ_FORX01000002.1"/>
</dbReference>
<evidence type="ECO:0000256" key="1">
    <source>
        <dbReference type="ARBA" id="ARBA00022553"/>
    </source>
</evidence>
<feature type="modified residue" description="4-aspartylphosphate" evidence="6">
    <location>
        <position position="54"/>
    </location>
</feature>
<keyword evidence="3" id="KW-0805">Transcription regulation</keyword>
<protein>
    <submittedName>
        <fullName evidence="10">CBS domain-containing protein</fullName>
    </submittedName>
</protein>
<dbReference type="InterPro" id="IPR001789">
    <property type="entry name" value="Sig_transdc_resp-reg_receiver"/>
</dbReference>
<dbReference type="PANTHER" id="PTHR48111:SF1">
    <property type="entry name" value="TWO-COMPONENT RESPONSE REGULATOR ORR33"/>
    <property type="match status" value="1"/>
</dbReference>
<dbReference type="InterPro" id="IPR046342">
    <property type="entry name" value="CBS_dom_sf"/>
</dbReference>
<dbReference type="EMBL" id="FORX01000002">
    <property type="protein sequence ID" value="SFJ30198.1"/>
    <property type="molecule type" value="Genomic_DNA"/>
</dbReference>
<dbReference type="InterPro" id="IPR011006">
    <property type="entry name" value="CheY-like_superfamily"/>
</dbReference>
<keyword evidence="4" id="KW-0238">DNA-binding</keyword>
<dbReference type="GO" id="GO:0005829">
    <property type="term" value="C:cytosol"/>
    <property type="evidence" value="ECO:0007669"/>
    <property type="project" value="TreeGrafter"/>
</dbReference>
<sequence length="300" mass="33625">MGRPHIVIVDDEARFRETMAKILEHRGFVVSLVESGDQALEFLETANPDVVLLDVRMPGLSGDEALPRILGMKPTARVIILTGHCEERAARRAFKAGAFDYLCKPCDIDVLVVRILDAVRSQIGIQERERTIAELMIPIDEYTCVQASSTVREGIERLKIAAENFISTGLIMECGHRAVLVFEGEELVGVLNMRNLIEALRPDYISAAHGATNHGVKYSGIFWQGLFNIRVRDLESKCVRDIMNPRPPVVDSDANLMQVADLLSAENRRRVAVKRDGRIVGVVREQELFHEIARLVLHRP</sequence>
<evidence type="ECO:0000256" key="3">
    <source>
        <dbReference type="ARBA" id="ARBA00023015"/>
    </source>
</evidence>